<evidence type="ECO:0000256" key="1">
    <source>
        <dbReference type="SAM" id="MobiDB-lite"/>
    </source>
</evidence>
<name>A0A8S5NP41_9CAUD</name>
<reference evidence="2" key="1">
    <citation type="journal article" date="2021" name="Proc. Natl. Acad. Sci. U.S.A.">
        <title>A Catalog of Tens of Thousands of Viruses from Human Metagenomes Reveals Hidden Associations with Chronic Diseases.</title>
        <authorList>
            <person name="Tisza M.J."/>
            <person name="Buck C.B."/>
        </authorList>
    </citation>
    <scope>NUCLEOTIDE SEQUENCE</scope>
    <source>
        <strain evidence="2">CtXU818</strain>
    </source>
</reference>
<evidence type="ECO:0000313" key="2">
    <source>
        <dbReference type="EMBL" id="DAD96140.1"/>
    </source>
</evidence>
<organism evidence="2">
    <name type="scientific">Siphoviridae sp. ctXU818</name>
    <dbReference type="NCBI Taxonomy" id="2826369"/>
    <lineage>
        <taxon>Viruses</taxon>
        <taxon>Duplodnaviria</taxon>
        <taxon>Heunggongvirae</taxon>
        <taxon>Uroviricota</taxon>
        <taxon>Caudoviricetes</taxon>
    </lineage>
</organism>
<sequence length="183" mass="20119">MKFLPLPEIPRPPLRAGFFPHGRFGGRTAGRSGGSQGKGQGAAGAQCDGTKRCGNAARIESHGIDQKPERQESARTKDRCASALAFFVFRLVTRPLCRYSPFLPFPSGLRALPRRPGHEPELPPCLRQRPALDARGIDVDAVRRHGPNRTHFPDAHGGVRAAAGLILLRRPWLPCEGRRVRRV</sequence>
<dbReference type="EMBL" id="BK015210">
    <property type="protein sequence ID" value="DAD96140.1"/>
    <property type="molecule type" value="Genomic_DNA"/>
</dbReference>
<proteinExistence type="predicted"/>
<protein>
    <submittedName>
        <fullName evidence="2">Uncharacterized protein</fullName>
    </submittedName>
</protein>
<accession>A0A8S5NP41</accession>
<feature type="region of interest" description="Disordered" evidence="1">
    <location>
        <begin position="23"/>
        <end position="49"/>
    </location>
</feature>
<feature type="compositionally biased region" description="Gly residues" evidence="1">
    <location>
        <begin position="23"/>
        <end position="42"/>
    </location>
</feature>